<dbReference type="PANTHER" id="PTHR43591">
    <property type="entry name" value="METHYLTRANSFERASE"/>
    <property type="match status" value="1"/>
</dbReference>
<evidence type="ECO:0000259" key="2">
    <source>
        <dbReference type="Pfam" id="PF08241"/>
    </source>
</evidence>
<dbReference type="InterPro" id="IPR013216">
    <property type="entry name" value="Methyltransf_11"/>
</dbReference>
<evidence type="ECO:0000256" key="1">
    <source>
        <dbReference type="SAM" id="Coils"/>
    </source>
</evidence>
<dbReference type="Pfam" id="PF08241">
    <property type="entry name" value="Methyltransf_11"/>
    <property type="match status" value="1"/>
</dbReference>
<dbReference type="Proteomes" id="UP000288983">
    <property type="component" value="Unassembled WGS sequence"/>
</dbReference>
<feature type="domain" description="Methyltransferase type 11" evidence="2">
    <location>
        <begin position="45"/>
        <end position="138"/>
    </location>
</feature>
<evidence type="ECO:0000313" key="3">
    <source>
        <dbReference type="EMBL" id="RWU17786.1"/>
    </source>
</evidence>
<accession>A0A443ZG19</accession>
<keyword evidence="1" id="KW-0175">Coiled coil</keyword>
<organism evidence="3 4">
    <name type="scientific">Pseudomonas alkylphenolica</name>
    <dbReference type="NCBI Taxonomy" id="237609"/>
    <lineage>
        <taxon>Bacteria</taxon>
        <taxon>Pseudomonadati</taxon>
        <taxon>Pseudomonadota</taxon>
        <taxon>Gammaproteobacteria</taxon>
        <taxon>Pseudomonadales</taxon>
        <taxon>Pseudomonadaceae</taxon>
        <taxon>Pseudomonas</taxon>
    </lineage>
</organism>
<dbReference type="SUPFAM" id="SSF53335">
    <property type="entry name" value="S-adenosyl-L-methionine-dependent methyltransferases"/>
    <property type="match status" value="1"/>
</dbReference>
<dbReference type="AlphaFoldDB" id="A0A443ZG19"/>
<sequence>MIMPSFYRAFEDRYRGSRELIKERLKVYHAFIAPLPSLYGECMALDLGCGRGEWLELLLESGFTPLGVDLDEGMLEVCEALQLPVELCDALKKLKELPDESLAVVSGFHIAEHIPFPSLQELVTEALRVLKPAGLLILETPNAENLVVGTNNFYLDPTHERPIPHLLLGFLTEYAGFARSKLMRLQEPAGLSQATDVKLMQVLGGVSPDYGIVAQKSGDTTQTALFDQAFSKDYGLALGTLAERYEHGLESRFLVLEGKVEKAVKLSAVLNQYITHLQGKSAVLMDTSNHAVTRTDAPGLRGKTTAQAAANHPVLDLDVLQGEAVAHHLRLQLQEAQHSLGNAEVRYQNAELALRDQLARAAKAEGLLTNSQASVEVFQRQLQQVTAELLAMYKEQQVLKLAIDNERTLLQSQSEALRHQVAEQDAHAQTLVREQEILLAERDQALRESAQAKDAGQQLQDEIEQLRTEIQQRTTQASTLEQRLAAAEPQRHQAVSQVQDLLKHSAELQGQLKQSQVQLTEALATAEQLALQTETHHARVQALLSSTSWRISSPLRGVSIAARWVLSLPVRLLKAMFRPLVSGLMAGVLSRPALSQRLNRLLKRFPRLHAHLRAFAIHREFLQESIFAESVEIADTEAGAPEAALATKVETVPVNPGQEAVAGEPRLHGSGGIDFNDASNMRLFDAYVEKNGGAAHAVIAQAHKKIIDDCSEK</sequence>
<gene>
    <name evidence="3" type="ORF">DM813_24170</name>
</gene>
<dbReference type="Gene3D" id="3.40.50.150">
    <property type="entry name" value="Vaccinia Virus protein VP39"/>
    <property type="match status" value="1"/>
</dbReference>
<dbReference type="GO" id="GO:0008757">
    <property type="term" value="F:S-adenosylmethionine-dependent methyltransferase activity"/>
    <property type="evidence" value="ECO:0007669"/>
    <property type="project" value="InterPro"/>
</dbReference>
<dbReference type="EMBL" id="QJRG01000049">
    <property type="protein sequence ID" value="RWU17786.1"/>
    <property type="molecule type" value="Genomic_DNA"/>
</dbReference>
<dbReference type="PANTHER" id="PTHR43591:SF110">
    <property type="entry name" value="RHODANESE DOMAIN-CONTAINING PROTEIN"/>
    <property type="match status" value="1"/>
</dbReference>
<proteinExistence type="predicted"/>
<evidence type="ECO:0000313" key="4">
    <source>
        <dbReference type="Proteomes" id="UP000288983"/>
    </source>
</evidence>
<reference evidence="3 4" key="1">
    <citation type="submission" date="2018-06" db="EMBL/GenBank/DDBJ databases">
        <title>Bacteria isolated from soil of Wuhan.</title>
        <authorList>
            <person name="Wei X."/>
            <person name="Chunhua H."/>
        </authorList>
    </citation>
    <scope>NUCLEOTIDE SEQUENCE [LARGE SCALE GENOMIC DNA]</scope>
    <source>
        <strain evidence="4">xwS2</strain>
    </source>
</reference>
<dbReference type="InterPro" id="IPR029063">
    <property type="entry name" value="SAM-dependent_MTases_sf"/>
</dbReference>
<dbReference type="OrthoDB" id="9801609at2"/>
<dbReference type="CDD" id="cd02440">
    <property type="entry name" value="AdoMet_MTases"/>
    <property type="match status" value="1"/>
</dbReference>
<comment type="caution">
    <text evidence="3">The sequence shown here is derived from an EMBL/GenBank/DDBJ whole genome shotgun (WGS) entry which is preliminary data.</text>
</comment>
<feature type="coiled-coil region" evidence="1">
    <location>
        <begin position="442"/>
        <end position="483"/>
    </location>
</feature>
<protein>
    <recommendedName>
        <fullName evidence="2">Methyltransferase type 11 domain-containing protein</fullName>
    </recommendedName>
</protein>
<name>A0A443ZG19_9PSED</name>